<reference evidence="1" key="1">
    <citation type="submission" date="2023-12" db="EMBL/GenBank/DDBJ databases">
        <title>Genome assembly of Anisodus tanguticus.</title>
        <authorList>
            <person name="Wang Y.-J."/>
        </authorList>
    </citation>
    <scope>NUCLEOTIDE SEQUENCE</scope>
    <source>
        <strain evidence="1">KB-2021</strain>
        <tissue evidence="1">Leaf</tissue>
    </source>
</reference>
<evidence type="ECO:0000313" key="2">
    <source>
        <dbReference type="Proteomes" id="UP001291623"/>
    </source>
</evidence>
<dbReference type="InterPro" id="IPR011009">
    <property type="entry name" value="Kinase-like_dom_sf"/>
</dbReference>
<evidence type="ECO:0000313" key="1">
    <source>
        <dbReference type="EMBL" id="KAK4368482.1"/>
    </source>
</evidence>
<gene>
    <name evidence="1" type="ORF">RND71_012274</name>
</gene>
<sequence>MERSILVVINNFSNATKLGRGGFGPVYKRYLVLVRSSTRSSKSPSHIKQAFFEEAYAEKEQFLMHRLCHNIFDSPYMRTRFPVSNSAPTEEFEANLVVDETFDDQISLPSSPIVKTAYMWPMDIVDLVTI</sequence>
<comment type="caution">
    <text evidence="1">The sequence shown here is derived from an EMBL/GenBank/DDBJ whole genome shotgun (WGS) entry which is preliminary data.</text>
</comment>
<organism evidence="1 2">
    <name type="scientific">Anisodus tanguticus</name>
    <dbReference type="NCBI Taxonomy" id="243964"/>
    <lineage>
        <taxon>Eukaryota</taxon>
        <taxon>Viridiplantae</taxon>
        <taxon>Streptophyta</taxon>
        <taxon>Embryophyta</taxon>
        <taxon>Tracheophyta</taxon>
        <taxon>Spermatophyta</taxon>
        <taxon>Magnoliopsida</taxon>
        <taxon>eudicotyledons</taxon>
        <taxon>Gunneridae</taxon>
        <taxon>Pentapetalae</taxon>
        <taxon>asterids</taxon>
        <taxon>lamiids</taxon>
        <taxon>Solanales</taxon>
        <taxon>Solanaceae</taxon>
        <taxon>Solanoideae</taxon>
        <taxon>Hyoscyameae</taxon>
        <taxon>Anisodus</taxon>
    </lineage>
</organism>
<dbReference type="AlphaFoldDB" id="A0AAE1VGT2"/>
<dbReference type="Proteomes" id="UP001291623">
    <property type="component" value="Unassembled WGS sequence"/>
</dbReference>
<dbReference type="SUPFAM" id="SSF56112">
    <property type="entry name" value="Protein kinase-like (PK-like)"/>
    <property type="match status" value="1"/>
</dbReference>
<keyword evidence="2" id="KW-1185">Reference proteome</keyword>
<protein>
    <submittedName>
        <fullName evidence="1">Uncharacterized protein</fullName>
    </submittedName>
</protein>
<name>A0AAE1VGT2_9SOLA</name>
<proteinExistence type="predicted"/>
<dbReference type="Gene3D" id="3.30.200.20">
    <property type="entry name" value="Phosphorylase Kinase, domain 1"/>
    <property type="match status" value="1"/>
</dbReference>
<dbReference type="EMBL" id="JAVYJV010000006">
    <property type="protein sequence ID" value="KAK4368482.1"/>
    <property type="molecule type" value="Genomic_DNA"/>
</dbReference>
<accession>A0AAE1VGT2</accession>